<dbReference type="EMBL" id="JABRWJ010000006">
    <property type="protein sequence ID" value="NRF69438.1"/>
    <property type="molecule type" value="Genomic_DNA"/>
</dbReference>
<gene>
    <name evidence="2" type="primary">tssE</name>
    <name evidence="2" type="ORF">HLB44_20770</name>
</gene>
<dbReference type="PANTHER" id="PTHR38595:SF1">
    <property type="entry name" value="TYPE VI SECRETION SYSTEM COMPONENT TSSE1"/>
    <property type="match status" value="1"/>
</dbReference>
<evidence type="ECO:0000313" key="2">
    <source>
        <dbReference type="EMBL" id="NRF69438.1"/>
    </source>
</evidence>
<accession>A0ABX2ELB7</accession>
<organism evidence="2 3">
    <name type="scientific">Pseudaquabacterium terrae</name>
    <dbReference type="NCBI Taxonomy" id="2732868"/>
    <lineage>
        <taxon>Bacteria</taxon>
        <taxon>Pseudomonadati</taxon>
        <taxon>Pseudomonadota</taxon>
        <taxon>Betaproteobacteria</taxon>
        <taxon>Burkholderiales</taxon>
        <taxon>Sphaerotilaceae</taxon>
        <taxon>Pseudaquabacterium</taxon>
    </lineage>
</organism>
<dbReference type="RefSeq" id="WP_173126311.1">
    <property type="nucleotide sequence ID" value="NZ_JABRWJ010000006.1"/>
</dbReference>
<keyword evidence="3" id="KW-1185">Reference proteome</keyword>
<dbReference type="InterPro" id="IPR017737">
    <property type="entry name" value="TssE1-like"/>
</dbReference>
<comment type="caution">
    <text evidence="2">The sequence shown here is derived from an EMBL/GenBank/DDBJ whole genome shotgun (WGS) entry which is preliminary data.</text>
</comment>
<reference evidence="2 3" key="1">
    <citation type="submission" date="2020-05" db="EMBL/GenBank/DDBJ databases">
        <title>Aquincola sp. isolate from soil.</title>
        <authorList>
            <person name="Han J."/>
            <person name="Kim D.-U."/>
        </authorList>
    </citation>
    <scope>NUCLEOTIDE SEQUENCE [LARGE SCALE GENOMIC DNA]</scope>
    <source>
        <strain evidence="2 3">S2</strain>
    </source>
</reference>
<proteinExistence type="predicted"/>
<dbReference type="PANTHER" id="PTHR38595">
    <property type="entry name" value="CYTOPLASMIC PROTEIN-RELATED"/>
    <property type="match status" value="1"/>
</dbReference>
<sequence length="167" mass="17944">MNTFAPSLLDKLLGEGTALRGGGTAPRFTVEQVKDSVARDIEMLLNTHAPFELAELDGLPLVGRSLLTLGLTDISSLSLASDRDRARITEALRKALADHDKRLTQVEVKVRATQAGFGGLVFSIRAKLLLQPNVEPVSFDAVLQPGSNRYAVSKAARPDPLSVVRDA</sequence>
<dbReference type="InterPro" id="IPR053176">
    <property type="entry name" value="T6SS_TssE1-like"/>
</dbReference>
<name>A0ABX2ELB7_9BURK</name>
<dbReference type="SUPFAM" id="SSF160719">
    <property type="entry name" value="gpW/gp25-like"/>
    <property type="match status" value="1"/>
</dbReference>
<protein>
    <submittedName>
        <fullName evidence="2">Type VI secretion system baseplate subunit TssE</fullName>
    </submittedName>
</protein>
<dbReference type="InterPro" id="IPR007048">
    <property type="entry name" value="IraD/Gp25-like"/>
</dbReference>
<evidence type="ECO:0000313" key="3">
    <source>
        <dbReference type="Proteomes" id="UP000737171"/>
    </source>
</evidence>
<feature type="domain" description="IraD/Gp25-like" evidence="1">
    <location>
        <begin position="32"/>
        <end position="132"/>
    </location>
</feature>
<evidence type="ECO:0000259" key="1">
    <source>
        <dbReference type="Pfam" id="PF04965"/>
    </source>
</evidence>
<dbReference type="NCBIfam" id="TIGR03357">
    <property type="entry name" value="VI_zyme"/>
    <property type="match status" value="1"/>
</dbReference>
<dbReference type="Pfam" id="PF04965">
    <property type="entry name" value="GPW_gp25"/>
    <property type="match status" value="1"/>
</dbReference>
<dbReference type="Proteomes" id="UP000737171">
    <property type="component" value="Unassembled WGS sequence"/>
</dbReference>